<proteinExistence type="predicted"/>
<dbReference type="CDD" id="cd18809">
    <property type="entry name" value="SF1_C_RecD"/>
    <property type="match status" value="1"/>
</dbReference>
<feature type="domain" description="ATP-dependent RecD2 DNA helicase-like helix-hairpin-helix" evidence="4">
    <location>
        <begin position="171"/>
        <end position="252"/>
    </location>
</feature>
<dbReference type="PANTHER" id="PTHR43788:SF6">
    <property type="entry name" value="DNA HELICASE B"/>
    <property type="match status" value="1"/>
</dbReference>
<keyword evidence="6" id="KW-1185">Reference proteome</keyword>
<dbReference type="RefSeq" id="WP_121852520.1">
    <property type="nucleotide sequence ID" value="NZ_CP037952.1"/>
</dbReference>
<name>A0A3A6UHM4_9GAMM</name>
<dbReference type="InterPro" id="IPR027417">
    <property type="entry name" value="P-loop_NTPase"/>
</dbReference>
<keyword evidence="1" id="KW-0547">Nucleotide-binding</keyword>
<evidence type="ECO:0000256" key="2">
    <source>
        <dbReference type="ARBA" id="ARBA00022840"/>
    </source>
</evidence>
<dbReference type="GO" id="GO:0003678">
    <property type="term" value="F:DNA helicase activity"/>
    <property type="evidence" value="ECO:0007669"/>
    <property type="project" value="UniProtKB-ARBA"/>
</dbReference>
<dbReference type="OrthoDB" id="9763659at2"/>
<evidence type="ECO:0000259" key="4">
    <source>
        <dbReference type="Pfam" id="PF14490"/>
    </source>
</evidence>
<dbReference type="CDD" id="cd17933">
    <property type="entry name" value="DEXSc_RecD-like"/>
    <property type="match status" value="1"/>
</dbReference>
<dbReference type="Pfam" id="PF14490">
    <property type="entry name" value="HHH_RecD2"/>
    <property type="match status" value="1"/>
</dbReference>
<dbReference type="AlphaFoldDB" id="A0A3A6UHM4"/>
<organism evidence="5 6">
    <name type="scientific">Parashewanella spongiae</name>
    <dbReference type="NCBI Taxonomy" id="342950"/>
    <lineage>
        <taxon>Bacteria</taxon>
        <taxon>Pseudomonadati</taxon>
        <taxon>Pseudomonadota</taxon>
        <taxon>Gammaproteobacteria</taxon>
        <taxon>Alteromonadales</taxon>
        <taxon>Shewanellaceae</taxon>
        <taxon>Parashewanella</taxon>
    </lineage>
</organism>
<reference evidence="5 6" key="1">
    <citation type="submission" date="2018-09" db="EMBL/GenBank/DDBJ databases">
        <title>Phylogeny of the Shewanellaceae, and recommendation for two new genera, Pseudoshewanella and Parashewanella.</title>
        <authorList>
            <person name="Wang G."/>
        </authorList>
    </citation>
    <scope>NUCLEOTIDE SEQUENCE [LARGE SCALE GENOMIC DNA]</scope>
    <source>
        <strain evidence="5 6">KCTC 22492</strain>
    </source>
</reference>
<dbReference type="Gene3D" id="1.10.10.2220">
    <property type="match status" value="1"/>
</dbReference>
<dbReference type="EMBL" id="QYYH01000020">
    <property type="protein sequence ID" value="RJY18544.1"/>
    <property type="molecule type" value="Genomic_DNA"/>
</dbReference>
<sequence>MINTTSNIRIKVTSVVKSDGTTTHLNGMIVSKGIHFTNTSARSYVTVILPSFSCNAIPAKGQIWEVIGSPKLVQQETGKYSVTNIRFTPPDSAKMVMPETAEEFKDFIIKEPKFEGIGIVAAGKLFNEFGLELLKMLELGDLSKVESHPDFRKFAVPLKNGYRQFENLKYAAYFAELKVPPSTQQKLFKFHNVDTVAQINNNPYILQIFGMGFNAVDEIAKRCFNVLDDDVRRLSAIVENVLNEHCSHGHTYANLNVLYNKLRSQIGNHSLVIDALIKTKKNLGFFYNKQSKSVHPTPLFIMESTIAKRINNLLRFDRSDNDETRCAIDHSLQQNPFKLAPKQIEGVYNAVLNNISVIVGGAGTGKTTVLKTITRTYFSLGYNIYSMAVSGRAAKRLRESIGFNTMTIYKFLSNNNLDSSQPNIIVIDESSMLDILSLFSIITSVPANTKFLFVGDSAQLPPIGKGLVLSELVDCGAVPVTELDIVQRQDETTGIPAYTKSIREQAIPVSLSYKDIQFVEIDTRSIADRCLESFSEGTQVLCATRKMAHRINQICQAKLNNSEEIIVSGERTGIRVNDPIIFTKNDYNLDVQNGTLGFVLSQDSNAIQIKVDDGRVIQIPAADDIMLSYAITLHKAQGSQFDTAIIALENSRLVDNSWIYTAITRAVKQVKIYGIKQKFISAIQTNSAIHKRDVFLADLIREKA</sequence>
<dbReference type="PANTHER" id="PTHR43788">
    <property type="entry name" value="DNA2/NAM7 HELICASE FAMILY MEMBER"/>
    <property type="match status" value="1"/>
</dbReference>
<dbReference type="InterPro" id="IPR050534">
    <property type="entry name" value="Coronavir_polyprotein_1ab"/>
</dbReference>
<dbReference type="Gene3D" id="2.30.30.940">
    <property type="match status" value="1"/>
</dbReference>
<dbReference type="InterPro" id="IPR027785">
    <property type="entry name" value="UvrD-like_helicase_C"/>
</dbReference>
<dbReference type="Pfam" id="PF13604">
    <property type="entry name" value="AAA_30"/>
    <property type="match status" value="1"/>
</dbReference>
<gene>
    <name evidence="5" type="ORF">D5R81_04850</name>
</gene>
<dbReference type="Gene3D" id="3.40.50.300">
    <property type="entry name" value="P-loop containing nucleotide triphosphate hydrolases"/>
    <property type="match status" value="2"/>
</dbReference>
<dbReference type="Proteomes" id="UP000273022">
    <property type="component" value="Unassembled WGS sequence"/>
</dbReference>
<dbReference type="GO" id="GO:0005524">
    <property type="term" value="F:ATP binding"/>
    <property type="evidence" value="ECO:0007669"/>
    <property type="project" value="UniProtKB-KW"/>
</dbReference>
<evidence type="ECO:0000313" key="5">
    <source>
        <dbReference type="EMBL" id="RJY18544.1"/>
    </source>
</evidence>
<accession>A0A3A6UHM4</accession>
<feature type="domain" description="UvrD-like helicase C-terminal" evidence="3">
    <location>
        <begin position="628"/>
        <end position="670"/>
    </location>
</feature>
<keyword evidence="2" id="KW-0067">ATP-binding</keyword>
<evidence type="ECO:0008006" key="7">
    <source>
        <dbReference type="Google" id="ProtNLM"/>
    </source>
</evidence>
<dbReference type="SUPFAM" id="SSF52540">
    <property type="entry name" value="P-loop containing nucleoside triphosphate hydrolases"/>
    <property type="match status" value="2"/>
</dbReference>
<comment type="caution">
    <text evidence="5">The sequence shown here is derived from an EMBL/GenBank/DDBJ whole genome shotgun (WGS) entry which is preliminary data.</text>
</comment>
<protein>
    <recommendedName>
        <fullName evidence="7">AAA family ATPase</fullName>
    </recommendedName>
</protein>
<dbReference type="InterPro" id="IPR029493">
    <property type="entry name" value="RecD2-like_HHH"/>
</dbReference>
<dbReference type="Pfam" id="PF13538">
    <property type="entry name" value="UvrD_C_2"/>
    <property type="match status" value="1"/>
</dbReference>
<evidence type="ECO:0000259" key="3">
    <source>
        <dbReference type="Pfam" id="PF13538"/>
    </source>
</evidence>
<evidence type="ECO:0000313" key="6">
    <source>
        <dbReference type="Proteomes" id="UP000273022"/>
    </source>
</evidence>
<evidence type="ECO:0000256" key="1">
    <source>
        <dbReference type="ARBA" id="ARBA00022741"/>
    </source>
</evidence>